<feature type="transmembrane region" description="Helical" evidence="2">
    <location>
        <begin position="116"/>
        <end position="149"/>
    </location>
</feature>
<keyword evidence="4" id="KW-1185">Reference proteome</keyword>
<feature type="compositionally biased region" description="Low complexity" evidence="1">
    <location>
        <begin position="20"/>
        <end position="30"/>
    </location>
</feature>
<evidence type="ECO:0000256" key="1">
    <source>
        <dbReference type="SAM" id="MobiDB-lite"/>
    </source>
</evidence>
<dbReference type="EMBL" id="CP139781">
    <property type="protein sequence ID" value="WRQ89908.1"/>
    <property type="molecule type" value="Genomic_DNA"/>
</dbReference>
<feature type="region of interest" description="Disordered" evidence="1">
    <location>
        <begin position="1"/>
        <end position="84"/>
    </location>
</feature>
<feature type="transmembrane region" description="Helical" evidence="2">
    <location>
        <begin position="87"/>
        <end position="104"/>
    </location>
</feature>
<organism evidence="3 4">
    <name type="scientific">Actomonas aquatica</name>
    <dbReference type="NCBI Taxonomy" id="2866162"/>
    <lineage>
        <taxon>Bacteria</taxon>
        <taxon>Pseudomonadati</taxon>
        <taxon>Verrucomicrobiota</taxon>
        <taxon>Opitutia</taxon>
        <taxon>Opitutales</taxon>
        <taxon>Opitutaceae</taxon>
        <taxon>Actomonas</taxon>
    </lineage>
</organism>
<gene>
    <name evidence="3" type="ORF">K1X11_010865</name>
</gene>
<name>A0ABZ1CDZ5_9BACT</name>
<reference evidence="3 4" key="2">
    <citation type="submission" date="2023-12" db="EMBL/GenBank/DDBJ databases">
        <title>Description of an unclassified Opitutus bacterium of Verrucomicrobiota.</title>
        <authorList>
            <person name="Zhang D.-F."/>
        </authorList>
    </citation>
    <scope>NUCLEOTIDE SEQUENCE [LARGE SCALE GENOMIC DNA]</scope>
    <source>
        <strain evidence="3 4">WL0086</strain>
    </source>
</reference>
<dbReference type="Proteomes" id="UP000738431">
    <property type="component" value="Chromosome"/>
</dbReference>
<keyword evidence="2" id="KW-0812">Transmembrane</keyword>
<sequence length="152" mass="17009">MQSPRHDDHAGNNPYRPYTQENQNWENQRQQQERQRQRDQDAQWNRMMQEQAAQQQARQRESTRSRSSSPSKSSAPSSSSSGKKSDFSFLVAIITGLIAFGYLTKEQNMEEGPAALVAVVAGLFLGATWLALIKVAVVIVIIVIAIHVIGNQ</sequence>
<accession>A0ABZ1CDZ5</accession>
<keyword evidence="2" id="KW-0472">Membrane</keyword>
<evidence type="ECO:0000313" key="3">
    <source>
        <dbReference type="EMBL" id="WRQ89908.1"/>
    </source>
</evidence>
<reference evidence="3 4" key="1">
    <citation type="submission" date="2021-08" db="EMBL/GenBank/DDBJ databases">
        <authorList>
            <person name="Zhang D."/>
            <person name="Zhang A."/>
            <person name="Wang L."/>
        </authorList>
    </citation>
    <scope>NUCLEOTIDE SEQUENCE [LARGE SCALE GENOMIC DNA]</scope>
    <source>
        <strain evidence="3 4">WL0086</strain>
    </source>
</reference>
<evidence type="ECO:0000313" key="4">
    <source>
        <dbReference type="Proteomes" id="UP000738431"/>
    </source>
</evidence>
<evidence type="ECO:0000256" key="2">
    <source>
        <dbReference type="SAM" id="Phobius"/>
    </source>
</evidence>
<proteinExistence type="predicted"/>
<feature type="compositionally biased region" description="Basic and acidic residues" evidence="1">
    <location>
        <begin position="1"/>
        <end position="10"/>
    </location>
</feature>
<feature type="compositionally biased region" description="Low complexity" evidence="1">
    <location>
        <begin position="42"/>
        <end position="57"/>
    </location>
</feature>
<dbReference type="RefSeq" id="WP_221032365.1">
    <property type="nucleotide sequence ID" value="NZ_CP139781.1"/>
</dbReference>
<keyword evidence="2" id="KW-1133">Transmembrane helix</keyword>
<feature type="compositionally biased region" description="Low complexity" evidence="1">
    <location>
        <begin position="65"/>
        <end position="81"/>
    </location>
</feature>
<feature type="compositionally biased region" description="Basic and acidic residues" evidence="1">
    <location>
        <begin position="31"/>
        <end position="41"/>
    </location>
</feature>
<protein>
    <submittedName>
        <fullName evidence="3">Uncharacterized protein</fullName>
    </submittedName>
</protein>